<evidence type="ECO:0000313" key="4">
    <source>
        <dbReference type="EMBL" id="ADE56552.1"/>
    </source>
</evidence>
<dbReference type="InterPro" id="IPR001279">
    <property type="entry name" value="Metallo-B-lactamas"/>
</dbReference>
<dbReference type="SUPFAM" id="SSF56281">
    <property type="entry name" value="Metallo-hydrolase/oxidoreductase"/>
    <property type="match status" value="1"/>
</dbReference>
<gene>
    <name evidence="4" type="ordered locus">Amico_0410</name>
</gene>
<dbReference type="Gene3D" id="3.40.50.10890">
    <property type="match status" value="1"/>
</dbReference>
<dbReference type="SMART" id="SM00849">
    <property type="entry name" value="Lactamase_B"/>
    <property type="match status" value="1"/>
</dbReference>
<dbReference type="eggNOG" id="COG1236">
    <property type="taxonomic scope" value="Bacteria"/>
</dbReference>
<dbReference type="GO" id="GO:0004521">
    <property type="term" value="F:RNA endonuclease activity"/>
    <property type="evidence" value="ECO:0007669"/>
    <property type="project" value="TreeGrafter"/>
</dbReference>
<protein>
    <submittedName>
        <fullName evidence="4">Beta-lactamase domain protein</fullName>
    </submittedName>
</protein>
<dbReference type="InterPro" id="IPR022712">
    <property type="entry name" value="Beta_Casp"/>
</dbReference>
<accession>D5EDC0</accession>
<proteinExistence type="predicted"/>
<dbReference type="Gene3D" id="3.60.15.10">
    <property type="entry name" value="Ribonuclease Z/Hydroxyacylglutathione hydrolase-like"/>
    <property type="match status" value="1"/>
</dbReference>
<dbReference type="InterPro" id="IPR050698">
    <property type="entry name" value="MBL"/>
</dbReference>
<dbReference type="KEGG" id="aco:Amico_0410"/>
<dbReference type="InterPro" id="IPR036866">
    <property type="entry name" value="RibonucZ/Hydroxyglut_hydro"/>
</dbReference>
<dbReference type="HOGENOM" id="CLU_009673_5_2_0"/>
<dbReference type="OrthoDB" id="9803916at2"/>
<dbReference type="InterPro" id="IPR011108">
    <property type="entry name" value="RMMBL"/>
</dbReference>
<evidence type="ECO:0000259" key="3">
    <source>
        <dbReference type="SMART" id="SM01027"/>
    </source>
</evidence>
<dbReference type="AlphaFoldDB" id="D5EDC0"/>
<dbReference type="Proteomes" id="UP000002366">
    <property type="component" value="Chromosome"/>
</dbReference>
<dbReference type="Pfam" id="PF07521">
    <property type="entry name" value="RMMBL"/>
    <property type="match status" value="1"/>
</dbReference>
<dbReference type="Pfam" id="PF10996">
    <property type="entry name" value="Beta-Casp"/>
    <property type="match status" value="1"/>
</dbReference>
<feature type="domain" description="Metallo-beta-lactamase" evidence="2">
    <location>
        <begin position="13"/>
        <end position="236"/>
    </location>
</feature>
<evidence type="ECO:0000259" key="2">
    <source>
        <dbReference type="SMART" id="SM00849"/>
    </source>
</evidence>
<dbReference type="PANTHER" id="PTHR11203:SF37">
    <property type="entry name" value="INTEGRATOR COMPLEX SUBUNIT 11"/>
    <property type="match status" value="1"/>
</dbReference>
<reference evidence="4 5" key="1">
    <citation type="journal article" date="2010" name="Stand. Genomic Sci.">
        <title>Complete genome sequence of Aminobacterium colombiense type strain (ALA-1).</title>
        <authorList>
            <person name="Chertkov O."/>
            <person name="Sikorski J."/>
            <person name="Brambilla E."/>
            <person name="Lapidus A."/>
            <person name="Copeland A."/>
            <person name="Glavina Del Rio T."/>
            <person name="Nolan M."/>
            <person name="Lucas S."/>
            <person name="Tice H."/>
            <person name="Cheng J.F."/>
            <person name="Han C."/>
            <person name="Detter J.C."/>
            <person name="Bruce D."/>
            <person name="Tapia R."/>
            <person name="Goodwin L."/>
            <person name="Pitluck S."/>
            <person name="Liolios K."/>
            <person name="Ivanova N."/>
            <person name="Mavromatis K."/>
            <person name="Ovchinnikova G."/>
            <person name="Pati A."/>
            <person name="Chen A."/>
            <person name="Palaniappan K."/>
            <person name="Land M."/>
            <person name="Hauser L."/>
            <person name="Chang Y.J."/>
            <person name="Jeffries C.D."/>
            <person name="Spring S."/>
            <person name="Rohde M."/>
            <person name="Goker M."/>
            <person name="Bristow J."/>
            <person name="Eisen J.A."/>
            <person name="Markowitz V."/>
            <person name="Hugenholtz P."/>
            <person name="Kyrpides N.C."/>
            <person name="Klenk H.P."/>
        </authorList>
    </citation>
    <scope>NUCLEOTIDE SEQUENCE [LARGE SCALE GENOMIC DNA]</scope>
    <source>
        <strain evidence="5">DSM 12261 / ALA-1</strain>
    </source>
</reference>
<dbReference type="CDD" id="cd16295">
    <property type="entry name" value="TTHA0252-CPSF-like_MBL-fold"/>
    <property type="match status" value="1"/>
</dbReference>
<name>D5EDC0_AMICL</name>
<dbReference type="SMART" id="SM01027">
    <property type="entry name" value="Beta-Casp"/>
    <property type="match status" value="1"/>
</dbReference>
<dbReference type="EMBL" id="CP001997">
    <property type="protein sequence ID" value="ADE56552.1"/>
    <property type="molecule type" value="Genomic_DNA"/>
</dbReference>
<dbReference type="PANTHER" id="PTHR11203">
    <property type="entry name" value="CLEAVAGE AND POLYADENYLATION SPECIFICITY FACTOR FAMILY MEMBER"/>
    <property type="match status" value="1"/>
</dbReference>
<evidence type="ECO:0000313" key="5">
    <source>
        <dbReference type="Proteomes" id="UP000002366"/>
    </source>
</evidence>
<dbReference type="STRING" id="572547.Amico_0410"/>
<keyword evidence="1" id="KW-0378">Hydrolase</keyword>
<organism evidence="4 5">
    <name type="scientific">Aminobacterium colombiense (strain DSM 12261 / ALA-1)</name>
    <dbReference type="NCBI Taxonomy" id="572547"/>
    <lineage>
        <taxon>Bacteria</taxon>
        <taxon>Thermotogati</taxon>
        <taxon>Synergistota</taxon>
        <taxon>Synergistia</taxon>
        <taxon>Synergistales</taxon>
        <taxon>Aminobacteriaceae</taxon>
        <taxon>Aminobacterium</taxon>
    </lineage>
</organism>
<dbReference type="Pfam" id="PF00753">
    <property type="entry name" value="Lactamase_B"/>
    <property type="match status" value="1"/>
</dbReference>
<dbReference type="RefSeq" id="WP_013047818.1">
    <property type="nucleotide sequence ID" value="NC_014011.1"/>
</dbReference>
<dbReference type="GO" id="GO:0016787">
    <property type="term" value="F:hydrolase activity"/>
    <property type="evidence" value="ECO:0007669"/>
    <property type="project" value="UniProtKB-KW"/>
</dbReference>
<evidence type="ECO:0000256" key="1">
    <source>
        <dbReference type="ARBA" id="ARBA00022801"/>
    </source>
</evidence>
<feature type="domain" description="Beta-Casp" evidence="3">
    <location>
        <begin position="252"/>
        <end position="377"/>
    </location>
</feature>
<keyword evidence="5" id="KW-1185">Reference proteome</keyword>
<sequence length="536" mass="59831">MRLKVLGAAGEVTGSNYLIECGTSRILVDCGIYQGKGDDEKNRAQFDFVPSSLNAVVLTHAHMDHSGRVPLLVQQGFKGKVWATLPTVELVNVLWQDSVRLMKEEAEWKTRKNERKGLPPVEPLYREEDAQKAAQLLTAATYDDKIEVAPGISVRFRDAGHILGSAIIEIWAQEDGKEVKIVFSGDLGPQETVMERNPAIISRADYVVIESTYGDRLHKSNKETREEFRQVIAHALKSRAKVMIPTFVVDRAQRLLYELMLLQKDGILRNNIPIFFDSPMGVKATEIYNKHLSLFSREIQQHVKEGYDPFTPEQLHYVESVADSRRINDIKHAIVMAGSGMCNGGRIVHHLKHGVWDPSNRIIFVGYQAKGTLGRRMVDGEKTLRIAGEEVTVNAQLHTINGFSAHGDRDDLLTWADNFETDPVFFVTHGEPKSSQALALALQKKNHRAVVPIAGEEFELTPQKDITTSVIAPVYLEKRGYEELNTLLSNISGLAASIRTKTDSVENPDLLVPLLESTIILLETASQKAGVVEEKE</sequence>